<comment type="cofactor">
    <cofactor evidence="1">
        <name>pantetheine 4'-phosphate</name>
        <dbReference type="ChEBI" id="CHEBI:47942"/>
    </cofactor>
</comment>
<dbReference type="Pfam" id="PF00501">
    <property type="entry name" value="AMP-binding"/>
    <property type="match status" value="1"/>
</dbReference>
<name>A0A344L005_9PSEU</name>
<dbReference type="FunFam" id="3.30.559.30:FF:000006">
    <property type="entry name" value="Yersiniabactin polyketide/non-ribosomal peptide synthetase"/>
    <property type="match status" value="1"/>
</dbReference>
<dbReference type="GO" id="GO:0043041">
    <property type="term" value="P:amino acid activation for nonribosomal peptide biosynthetic process"/>
    <property type="evidence" value="ECO:0007669"/>
    <property type="project" value="TreeGrafter"/>
</dbReference>
<dbReference type="PROSITE" id="PS50075">
    <property type="entry name" value="CARRIER"/>
    <property type="match status" value="1"/>
</dbReference>
<dbReference type="Proteomes" id="UP000250434">
    <property type="component" value="Chromosome"/>
</dbReference>
<dbReference type="Pfam" id="PF13193">
    <property type="entry name" value="AMP-binding_C"/>
    <property type="match status" value="1"/>
</dbReference>
<dbReference type="PROSITE" id="PS00455">
    <property type="entry name" value="AMP_BINDING"/>
    <property type="match status" value="1"/>
</dbReference>
<dbReference type="PRINTS" id="PR00154">
    <property type="entry name" value="AMPBINDING"/>
</dbReference>
<dbReference type="PROSITE" id="PS00012">
    <property type="entry name" value="PHOSPHOPANTETHEINE"/>
    <property type="match status" value="1"/>
</dbReference>
<dbReference type="SUPFAM" id="SSF52777">
    <property type="entry name" value="CoA-dependent acyltransferases"/>
    <property type="match status" value="2"/>
</dbReference>
<dbReference type="SUPFAM" id="SSF47336">
    <property type="entry name" value="ACP-like"/>
    <property type="match status" value="1"/>
</dbReference>
<dbReference type="Gene3D" id="3.30.300.30">
    <property type="match status" value="1"/>
</dbReference>
<dbReference type="Pfam" id="PF00550">
    <property type="entry name" value="PP-binding"/>
    <property type="match status" value="1"/>
</dbReference>
<dbReference type="Gene3D" id="3.40.50.12780">
    <property type="entry name" value="N-terminal domain of ligase-like"/>
    <property type="match status" value="1"/>
</dbReference>
<dbReference type="InterPro" id="IPR009081">
    <property type="entry name" value="PP-bd_ACP"/>
</dbReference>
<evidence type="ECO:0000256" key="4">
    <source>
        <dbReference type="ARBA" id="ARBA00016743"/>
    </source>
</evidence>
<dbReference type="InterPro" id="IPR057737">
    <property type="entry name" value="Condensation_MtbB-like"/>
</dbReference>
<keyword evidence="6" id="KW-0597">Phosphoprotein</keyword>
<keyword evidence="5" id="KW-0596">Phosphopantetheine</keyword>
<dbReference type="InterPro" id="IPR010071">
    <property type="entry name" value="AA_adenyl_dom"/>
</dbReference>
<dbReference type="SUPFAM" id="SSF56801">
    <property type="entry name" value="Acetyl-CoA synthetase-like"/>
    <property type="match status" value="1"/>
</dbReference>
<dbReference type="InterPro" id="IPR045851">
    <property type="entry name" value="AMP-bd_C_sf"/>
</dbReference>
<organism evidence="10 11">
    <name type="scientific">Amycolatopsis albispora</name>
    <dbReference type="NCBI Taxonomy" id="1804986"/>
    <lineage>
        <taxon>Bacteria</taxon>
        <taxon>Bacillati</taxon>
        <taxon>Actinomycetota</taxon>
        <taxon>Actinomycetes</taxon>
        <taxon>Pseudonocardiales</taxon>
        <taxon>Pseudonocardiaceae</taxon>
        <taxon>Amycolatopsis</taxon>
    </lineage>
</organism>
<evidence type="ECO:0000256" key="1">
    <source>
        <dbReference type="ARBA" id="ARBA00001957"/>
    </source>
</evidence>
<evidence type="ECO:0000313" key="11">
    <source>
        <dbReference type="Proteomes" id="UP000250434"/>
    </source>
</evidence>
<dbReference type="InterPro" id="IPR000873">
    <property type="entry name" value="AMP-dep_synth/lig_dom"/>
</dbReference>
<dbReference type="InterPro" id="IPR025110">
    <property type="entry name" value="AMP-bd_C"/>
</dbReference>
<dbReference type="AlphaFoldDB" id="A0A344L005"/>
<evidence type="ECO:0000259" key="9">
    <source>
        <dbReference type="PROSITE" id="PS50075"/>
    </source>
</evidence>
<dbReference type="PANTHER" id="PTHR45527:SF10">
    <property type="entry name" value="PYOCHELIN SYNTHASE PCHF"/>
    <property type="match status" value="1"/>
</dbReference>
<dbReference type="InterPro" id="IPR042099">
    <property type="entry name" value="ANL_N_sf"/>
</dbReference>
<protein>
    <recommendedName>
        <fullName evidence="4">Phenyloxazoline synthase MbtB</fullName>
    </recommendedName>
    <alternativeName>
        <fullName evidence="8">Mycobactin synthetase protein B</fullName>
    </alternativeName>
</protein>
<dbReference type="Gene3D" id="3.30.559.30">
    <property type="entry name" value="Nonribosomal peptide synthetase, condensation domain"/>
    <property type="match status" value="1"/>
</dbReference>
<dbReference type="FunFam" id="3.30.300.30:FF:000010">
    <property type="entry name" value="Enterobactin synthetase component F"/>
    <property type="match status" value="1"/>
</dbReference>
<evidence type="ECO:0000256" key="5">
    <source>
        <dbReference type="ARBA" id="ARBA00022450"/>
    </source>
</evidence>
<dbReference type="NCBIfam" id="TIGR01733">
    <property type="entry name" value="AA-adenyl-dom"/>
    <property type="match status" value="1"/>
</dbReference>
<evidence type="ECO:0000256" key="3">
    <source>
        <dbReference type="ARBA" id="ARBA00007380"/>
    </source>
</evidence>
<dbReference type="FunFam" id="3.40.50.980:FF:000001">
    <property type="entry name" value="Non-ribosomal peptide synthetase"/>
    <property type="match status" value="1"/>
</dbReference>
<proteinExistence type="inferred from homology"/>
<dbReference type="Pfam" id="PF00668">
    <property type="entry name" value="Condensation"/>
    <property type="match status" value="1"/>
</dbReference>
<evidence type="ECO:0000256" key="8">
    <source>
        <dbReference type="ARBA" id="ARBA00033440"/>
    </source>
</evidence>
<dbReference type="InterPro" id="IPR020806">
    <property type="entry name" value="PKS_PP-bd"/>
</dbReference>
<keyword evidence="11" id="KW-1185">Reference proteome</keyword>
<dbReference type="FunFam" id="3.30.559.10:FF:000023">
    <property type="entry name" value="Non-ribosomal peptide synthetase"/>
    <property type="match status" value="1"/>
</dbReference>
<dbReference type="GO" id="GO:0016874">
    <property type="term" value="F:ligase activity"/>
    <property type="evidence" value="ECO:0007669"/>
    <property type="project" value="UniProtKB-KW"/>
</dbReference>
<comment type="pathway">
    <text evidence="2">Siderophore biosynthesis; mycobactin biosynthesis.</text>
</comment>
<dbReference type="InterPro" id="IPR020845">
    <property type="entry name" value="AMP-binding_CS"/>
</dbReference>
<comment type="similarity">
    <text evidence="3">Belongs to the ATP-dependent AMP-binding enzyme family. MbtB subfamily.</text>
</comment>
<dbReference type="InterPro" id="IPR023213">
    <property type="entry name" value="CAT-like_dom_sf"/>
</dbReference>
<keyword evidence="7" id="KW-0436">Ligase</keyword>
<evidence type="ECO:0000313" key="10">
    <source>
        <dbReference type="EMBL" id="AXB41379.1"/>
    </source>
</evidence>
<dbReference type="CDD" id="cd19535">
    <property type="entry name" value="Cyc_NRPS"/>
    <property type="match status" value="1"/>
</dbReference>
<evidence type="ECO:0000256" key="6">
    <source>
        <dbReference type="ARBA" id="ARBA00022553"/>
    </source>
</evidence>
<dbReference type="Gene3D" id="3.30.559.10">
    <property type="entry name" value="Chloramphenicol acetyltransferase-like domain"/>
    <property type="match status" value="1"/>
</dbReference>
<evidence type="ECO:0000256" key="7">
    <source>
        <dbReference type="ARBA" id="ARBA00022598"/>
    </source>
</evidence>
<dbReference type="OrthoDB" id="2472181at2"/>
<dbReference type="CDD" id="cd12114">
    <property type="entry name" value="A_NRPS_TlmIV_like"/>
    <property type="match status" value="1"/>
</dbReference>
<dbReference type="KEGG" id="aab:A4R43_01610"/>
<gene>
    <name evidence="10" type="ORF">A4R43_01610</name>
</gene>
<dbReference type="Gene3D" id="1.10.1200.10">
    <property type="entry name" value="ACP-like"/>
    <property type="match status" value="1"/>
</dbReference>
<sequence>MADPYTELMNLLSSRGEFEPVPETGAVRCQDPFPLTDIQHAYLIGRRRGLELGGVAGHAYFEFDSSGLDLPRLSWALRKVIDRHDMLRAVVADDEQRILDEVPPYQIAVLDLRDLPEAERSAELARVRAELEAQVRPVAAWPLFEIRATVLAGDRIRLHLSMDMLFADLPGLFLMLDEWRRYYDDAGFTPAPLETSFRDQVLARQVSLADPEASGESYWLSRIDELPPGPDLPLATAPEQLGVPEFTRLRKTLDKDGWTTLCSAAARRGCTPDAILLAAYREVLRGWSKRQDFTITRTLLDRLPVHPRADRVLGNFVSPSLFAVSESDGATFEQRVAAVHRQLEADAPHSSFSGIRVLRELTRRQRDGRAAGVPVVFSSTVGAEPTADALRAFGEPVYGRSQTPQVWLENQLLEQDGGLVVNWNVVDGLFPPGLPEAMFDAYHALLTRIVDDESVWQETGSVVPLPAKDAAEQQLANATAADLPPALLHELVAEAARRTPDAVAVFADGVETTYRELTGTAHRLARRLRENGGAQPNTVVAVSMRPGAELIAALLGVLHAGAAYVSIDPDLPEQRRWNLLGRCQADTVVTTADLAVDLSWPPELNVVTPHDDATIGQSAEPLESRQDVDDLAYLIFTSGSTGEPKGVMISHRSAANTVQDINQRFEVTGADRVLALAPTGFDLSVYDIFGVLGAGGAVVSTTDRAQDVGYWTELIDRYRVTIWNSVPAPMRLWIDSLAGAAPGSGASVRLALLSGDWIPTSLPGDIRRYFPEMAVISLGGATEASIWSVFHPIGEVRPEWTSIPYGKPLANQTLHVYNERLEPCPAWVTGEIYIGGTGVAIGYWGDPERTAERFIVHPGTGERLYRTGDLGRYLPGGDIEILGRTDFQVKINGYRVELGEIEAALGKQPGVRQALVDAPVSAAGQRQLAAYLITDDPTAADAATLRPALAELLPSYMVPHHFVAIEALPLTANGKIDRAALPKPWLDVIESDEHQSPRDPVEAALLRIWSDQLGHGEIGVGDGFFDVGGDSLHAVAIVRRLRAEFSIDSAAEQEVIEGLFTNATIAEFAESIRSLAGQRR</sequence>
<dbReference type="FunFam" id="3.40.50.12780:FF:000012">
    <property type="entry name" value="Non-ribosomal peptide synthetase"/>
    <property type="match status" value="1"/>
</dbReference>
<dbReference type="GO" id="GO:0008610">
    <property type="term" value="P:lipid biosynthetic process"/>
    <property type="evidence" value="ECO:0007669"/>
    <property type="project" value="UniProtKB-ARBA"/>
</dbReference>
<accession>A0A344L005</accession>
<reference evidence="10 11" key="1">
    <citation type="submission" date="2016-04" db="EMBL/GenBank/DDBJ databases">
        <title>Complete genome sequence and analysis of deep-sea sediment isolate, Amycolatopsis sp. WP1.</title>
        <authorList>
            <person name="Wang H."/>
            <person name="Chen S."/>
            <person name="Wu Q."/>
        </authorList>
    </citation>
    <scope>NUCLEOTIDE SEQUENCE [LARGE SCALE GENOMIC DNA]</scope>
    <source>
        <strain evidence="10 11">WP1</strain>
    </source>
</reference>
<dbReference type="InterPro" id="IPR006162">
    <property type="entry name" value="Ppantetheine_attach_site"/>
</dbReference>
<dbReference type="InterPro" id="IPR020459">
    <property type="entry name" value="AMP-binding"/>
</dbReference>
<dbReference type="GO" id="GO:0005737">
    <property type="term" value="C:cytoplasm"/>
    <property type="evidence" value="ECO:0007669"/>
    <property type="project" value="TreeGrafter"/>
</dbReference>
<dbReference type="EMBL" id="CP015163">
    <property type="protein sequence ID" value="AXB41379.1"/>
    <property type="molecule type" value="Genomic_DNA"/>
</dbReference>
<dbReference type="InterPro" id="IPR001242">
    <property type="entry name" value="Condensation_dom"/>
</dbReference>
<feature type="domain" description="Carrier" evidence="9">
    <location>
        <begin position="996"/>
        <end position="1076"/>
    </location>
</feature>
<dbReference type="InterPro" id="IPR036736">
    <property type="entry name" value="ACP-like_sf"/>
</dbReference>
<dbReference type="SMART" id="SM00823">
    <property type="entry name" value="PKS_PP"/>
    <property type="match status" value="1"/>
</dbReference>
<dbReference type="GO" id="GO:0031177">
    <property type="term" value="F:phosphopantetheine binding"/>
    <property type="evidence" value="ECO:0007669"/>
    <property type="project" value="InterPro"/>
</dbReference>
<evidence type="ECO:0000256" key="2">
    <source>
        <dbReference type="ARBA" id="ARBA00005102"/>
    </source>
</evidence>
<dbReference type="PANTHER" id="PTHR45527">
    <property type="entry name" value="NONRIBOSOMAL PEPTIDE SYNTHETASE"/>
    <property type="match status" value="1"/>
</dbReference>
<dbReference type="GO" id="GO:0044550">
    <property type="term" value="P:secondary metabolite biosynthetic process"/>
    <property type="evidence" value="ECO:0007669"/>
    <property type="project" value="UniProtKB-ARBA"/>
</dbReference>